<dbReference type="Proteomes" id="UP000503447">
    <property type="component" value="Chromosome"/>
</dbReference>
<organism evidence="2 3">
    <name type="scientific">Frigoriglobus tundricola</name>
    <dbReference type="NCBI Taxonomy" id="2774151"/>
    <lineage>
        <taxon>Bacteria</taxon>
        <taxon>Pseudomonadati</taxon>
        <taxon>Planctomycetota</taxon>
        <taxon>Planctomycetia</taxon>
        <taxon>Gemmatales</taxon>
        <taxon>Gemmataceae</taxon>
        <taxon>Frigoriglobus</taxon>
    </lineage>
</organism>
<feature type="transmembrane region" description="Helical" evidence="1">
    <location>
        <begin position="340"/>
        <end position="361"/>
    </location>
</feature>
<evidence type="ECO:0000313" key="3">
    <source>
        <dbReference type="Proteomes" id="UP000503447"/>
    </source>
</evidence>
<protein>
    <submittedName>
        <fullName evidence="2">Uncharacterized protein</fullName>
    </submittedName>
</protein>
<feature type="transmembrane region" description="Helical" evidence="1">
    <location>
        <begin position="123"/>
        <end position="146"/>
    </location>
</feature>
<keyword evidence="1" id="KW-0472">Membrane</keyword>
<keyword evidence="1" id="KW-0812">Transmembrane</keyword>
<feature type="transmembrane region" description="Helical" evidence="1">
    <location>
        <begin position="310"/>
        <end position="334"/>
    </location>
</feature>
<name>A0A6M5YTQ5_9BACT</name>
<accession>A0A6M5YTQ5</accession>
<gene>
    <name evidence="2" type="ORF">FTUN_3859</name>
</gene>
<evidence type="ECO:0000313" key="2">
    <source>
        <dbReference type="EMBL" id="QJW96302.1"/>
    </source>
</evidence>
<dbReference type="EMBL" id="CP053452">
    <property type="protein sequence ID" value="QJW96302.1"/>
    <property type="molecule type" value="Genomic_DNA"/>
</dbReference>
<feature type="transmembrane region" description="Helical" evidence="1">
    <location>
        <begin position="268"/>
        <end position="298"/>
    </location>
</feature>
<sequence length="380" mass="40415">MAEEFRAAEADGSVPPRLALDHVWVEPNGRVQVLDFPLCAARSRPGAPLVVLREAAALALEGRPRASSDGVAAPLPAHARPVMDRLFATDPPLAEFQKELAETHAHRPEVTPAVRTAHLGLEAVILGAPLAILFVLAFMIGVGLALEAEIRAEQAQRASAVLADPAERAKLGADKALEEALAGPRLQVRVNDLATRTQAEARVRRAHLFRPQRRILETLEQTAADVTGRDDGYPTEVREIVAWAGAPDSAAAGRADSPWVSGAWQTSAVFLVVLLGLVVPAAGLRGGFSLLLAGIAIVRADGRPAYRRQCAARSLVVWVPVTGLLFGSVLLQTFAPSQSYLAAGLWLVAAVLLSVYAVLAVRLPTRPPQDRIVGTYLVPV</sequence>
<evidence type="ECO:0000256" key="1">
    <source>
        <dbReference type="SAM" id="Phobius"/>
    </source>
</evidence>
<keyword evidence="1" id="KW-1133">Transmembrane helix</keyword>
<reference evidence="3" key="1">
    <citation type="submission" date="2020-05" db="EMBL/GenBank/DDBJ databases">
        <title>Frigoriglobus tundricola gen. nov., sp. nov., a psychrotolerant cellulolytic planctomycete of the family Gemmataceae with two divergent copies of 16S rRNA gene.</title>
        <authorList>
            <person name="Kulichevskaya I.S."/>
            <person name="Ivanova A.A."/>
            <person name="Naumoff D.G."/>
            <person name="Beletsky A.V."/>
            <person name="Rijpstra W.I.C."/>
            <person name="Sinninghe Damste J.S."/>
            <person name="Mardanov A.V."/>
            <person name="Ravin N.V."/>
            <person name="Dedysh S.N."/>
        </authorList>
    </citation>
    <scope>NUCLEOTIDE SEQUENCE [LARGE SCALE GENOMIC DNA]</scope>
    <source>
        <strain evidence="3">PL17</strain>
    </source>
</reference>
<proteinExistence type="predicted"/>
<keyword evidence="3" id="KW-1185">Reference proteome</keyword>
<dbReference type="AlphaFoldDB" id="A0A6M5YTQ5"/>
<dbReference type="KEGG" id="ftj:FTUN_3859"/>